<protein>
    <recommendedName>
        <fullName evidence="14">PHD-type domain-containing protein</fullName>
    </recommendedName>
</protein>
<dbReference type="PANTHER" id="PTHR45888:SF6">
    <property type="entry name" value="HL01030P-RELATED"/>
    <property type="match status" value="1"/>
</dbReference>
<reference evidence="15" key="1">
    <citation type="submission" date="2021-02" db="EMBL/GenBank/DDBJ databases">
        <authorList>
            <person name="Nowell W R."/>
        </authorList>
    </citation>
    <scope>NUCLEOTIDE SEQUENCE</scope>
</reference>
<keyword evidence="6" id="KW-0677">Repeat</keyword>
<dbReference type="Pfam" id="PF13832">
    <property type="entry name" value="zf-HC5HC2H_2"/>
    <property type="match status" value="1"/>
</dbReference>
<name>A0A8S3HND9_9BILA</name>
<feature type="region of interest" description="Disordered" evidence="13">
    <location>
        <begin position="127"/>
        <end position="175"/>
    </location>
</feature>
<proteinExistence type="predicted"/>
<sequence>FDPNCLCSTTLNNNGDSKNFLSAPSASTIPQISTVCRSSSTYKVGHETSVSIQSLIEMQPKYCRNCTQRLTSDNLFKKRLTELPAAVRELIPNSEPFVYFCNEQCFNTCISITHNQQQALTINTSINNSPTIKNEPMDTTTSPPCTPNDLNDSPNGRSKRLSVKRRQDNLNKSNGDKRWRDIRWKRWDPSFTLKTVIRPSNTQEIEQLISDMRIPLARNGQHDKRICAFCNGVGDLTTNGPGRLLNLDVGQWCHLNCALWSTEVYETVSGALMCVEQAHKRSVYTECASCKQKGASLTCFFQRCPNAYHFPCAVSNGCVFYKNK</sequence>
<keyword evidence="7" id="KW-0863">Zinc-finger</keyword>
<evidence type="ECO:0000313" key="15">
    <source>
        <dbReference type="EMBL" id="CAF5184319.1"/>
    </source>
</evidence>
<feature type="compositionally biased region" description="Polar residues" evidence="13">
    <location>
        <begin position="127"/>
        <end position="156"/>
    </location>
</feature>
<evidence type="ECO:0000256" key="3">
    <source>
        <dbReference type="ARBA" id="ARBA00022679"/>
    </source>
</evidence>
<dbReference type="AlphaFoldDB" id="A0A8S3HND9"/>
<keyword evidence="3" id="KW-0808">Transferase</keyword>
<evidence type="ECO:0000256" key="13">
    <source>
        <dbReference type="SAM" id="MobiDB-lite"/>
    </source>
</evidence>
<evidence type="ECO:0000256" key="4">
    <source>
        <dbReference type="ARBA" id="ARBA00022691"/>
    </source>
</evidence>
<evidence type="ECO:0000256" key="10">
    <source>
        <dbReference type="ARBA" id="ARBA00023015"/>
    </source>
</evidence>
<keyword evidence="11" id="KW-0804">Transcription</keyword>
<dbReference type="GO" id="GO:0003713">
    <property type="term" value="F:transcription coactivator activity"/>
    <property type="evidence" value="ECO:0007669"/>
    <property type="project" value="TreeGrafter"/>
</dbReference>
<feature type="non-terminal residue" evidence="15">
    <location>
        <position position="324"/>
    </location>
</feature>
<evidence type="ECO:0000256" key="7">
    <source>
        <dbReference type="ARBA" id="ARBA00022771"/>
    </source>
</evidence>
<keyword evidence="2" id="KW-0489">Methyltransferase</keyword>
<evidence type="ECO:0000256" key="11">
    <source>
        <dbReference type="ARBA" id="ARBA00023163"/>
    </source>
</evidence>
<dbReference type="InterPro" id="IPR013083">
    <property type="entry name" value="Znf_RING/FYVE/PHD"/>
</dbReference>
<evidence type="ECO:0000256" key="6">
    <source>
        <dbReference type="ARBA" id="ARBA00022737"/>
    </source>
</evidence>
<dbReference type="EMBL" id="CAJOBJ010332193">
    <property type="protein sequence ID" value="CAF5184319.1"/>
    <property type="molecule type" value="Genomic_DNA"/>
</dbReference>
<keyword evidence="9" id="KW-0156">Chromatin regulator</keyword>
<evidence type="ECO:0000256" key="2">
    <source>
        <dbReference type="ARBA" id="ARBA00022603"/>
    </source>
</evidence>
<dbReference type="GO" id="GO:0045944">
    <property type="term" value="P:positive regulation of transcription by RNA polymerase II"/>
    <property type="evidence" value="ECO:0007669"/>
    <property type="project" value="TreeGrafter"/>
</dbReference>
<evidence type="ECO:0000256" key="5">
    <source>
        <dbReference type="ARBA" id="ARBA00022723"/>
    </source>
</evidence>
<keyword evidence="10" id="KW-0805">Transcription regulation</keyword>
<feature type="non-terminal residue" evidence="15">
    <location>
        <position position="1"/>
    </location>
</feature>
<organism evidence="15 16">
    <name type="scientific">Rotaria magnacalcarata</name>
    <dbReference type="NCBI Taxonomy" id="392030"/>
    <lineage>
        <taxon>Eukaryota</taxon>
        <taxon>Metazoa</taxon>
        <taxon>Spiralia</taxon>
        <taxon>Gnathifera</taxon>
        <taxon>Rotifera</taxon>
        <taxon>Eurotatoria</taxon>
        <taxon>Bdelloidea</taxon>
        <taxon>Philodinida</taxon>
        <taxon>Philodinidae</taxon>
        <taxon>Rotaria</taxon>
    </lineage>
</organism>
<comment type="subcellular location">
    <subcellularLocation>
        <location evidence="1">Nucleus</location>
    </subcellularLocation>
</comment>
<dbReference type="GO" id="GO:0032259">
    <property type="term" value="P:methylation"/>
    <property type="evidence" value="ECO:0007669"/>
    <property type="project" value="UniProtKB-KW"/>
</dbReference>
<comment type="caution">
    <text evidence="15">The sequence shown here is derived from an EMBL/GenBank/DDBJ whole genome shotgun (WGS) entry which is preliminary data.</text>
</comment>
<keyword evidence="12" id="KW-0539">Nucleus</keyword>
<evidence type="ECO:0000256" key="9">
    <source>
        <dbReference type="ARBA" id="ARBA00022853"/>
    </source>
</evidence>
<feature type="domain" description="PHD-type" evidence="14">
    <location>
        <begin position="224"/>
        <end position="324"/>
    </location>
</feature>
<keyword evidence="8" id="KW-0862">Zinc</keyword>
<gene>
    <name evidence="15" type="ORF">GIL414_LOCUS70432</name>
</gene>
<dbReference type="GO" id="GO:0008270">
    <property type="term" value="F:zinc ion binding"/>
    <property type="evidence" value="ECO:0007669"/>
    <property type="project" value="UniProtKB-KW"/>
</dbReference>
<dbReference type="PROSITE" id="PS51805">
    <property type="entry name" value="EPHD"/>
    <property type="match status" value="1"/>
</dbReference>
<accession>A0A8S3HND9</accession>
<dbReference type="PANTHER" id="PTHR45888">
    <property type="entry name" value="HL01030P-RELATED"/>
    <property type="match status" value="1"/>
</dbReference>
<keyword evidence="5" id="KW-0479">Metal-binding</keyword>
<dbReference type="Proteomes" id="UP000681720">
    <property type="component" value="Unassembled WGS sequence"/>
</dbReference>
<dbReference type="FunFam" id="3.30.40.10:FF:000002">
    <property type="entry name" value="Histone-lysine N-methyltransferase"/>
    <property type="match status" value="1"/>
</dbReference>
<evidence type="ECO:0000259" key="14">
    <source>
        <dbReference type="PROSITE" id="PS51805"/>
    </source>
</evidence>
<dbReference type="GO" id="GO:0044666">
    <property type="term" value="C:MLL3/4 complex"/>
    <property type="evidence" value="ECO:0007669"/>
    <property type="project" value="TreeGrafter"/>
</dbReference>
<keyword evidence="4" id="KW-0949">S-adenosyl-L-methionine</keyword>
<evidence type="ECO:0000256" key="1">
    <source>
        <dbReference type="ARBA" id="ARBA00004123"/>
    </source>
</evidence>
<evidence type="ECO:0000256" key="12">
    <source>
        <dbReference type="ARBA" id="ARBA00023242"/>
    </source>
</evidence>
<evidence type="ECO:0000313" key="16">
    <source>
        <dbReference type="Proteomes" id="UP000681720"/>
    </source>
</evidence>
<dbReference type="Gene3D" id="3.30.40.10">
    <property type="entry name" value="Zinc/RING finger domain, C3HC4 (zinc finger)"/>
    <property type="match status" value="1"/>
</dbReference>
<evidence type="ECO:0000256" key="8">
    <source>
        <dbReference type="ARBA" id="ARBA00022833"/>
    </source>
</evidence>
<dbReference type="GO" id="GO:0042800">
    <property type="term" value="F:histone H3K4 methyltransferase activity"/>
    <property type="evidence" value="ECO:0007669"/>
    <property type="project" value="TreeGrafter"/>
</dbReference>
<dbReference type="InterPro" id="IPR034732">
    <property type="entry name" value="EPHD"/>
</dbReference>
<feature type="compositionally biased region" description="Basic and acidic residues" evidence="13">
    <location>
        <begin position="165"/>
        <end position="175"/>
    </location>
</feature>